<evidence type="ECO:0008006" key="4">
    <source>
        <dbReference type="Google" id="ProtNLM"/>
    </source>
</evidence>
<protein>
    <recommendedName>
        <fullName evidence="4">Outer membrane protein beta-barrel domain-containing protein</fullName>
    </recommendedName>
</protein>
<evidence type="ECO:0000256" key="1">
    <source>
        <dbReference type="SAM" id="Coils"/>
    </source>
</evidence>
<feature type="coiled-coil region" evidence="1">
    <location>
        <begin position="56"/>
        <end position="83"/>
    </location>
</feature>
<dbReference type="AlphaFoldDB" id="A0A9W6B2N6"/>
<dbReference type="EMBL" id="BRVP01000001">
    <property type="protein sequence ID" value="GLB51144.1"/>
    <property type="molecule type" value="Genomic_DNA"/>
</dbReference>
<name>A0A9W6B2N6_9FLAO</name>
<evidence type="ECO:0000313" key="3">
    <source>
        <dbReference type="Proteomes" id="UP001143545"/>
    </source>
</evidence>
<keyword evidence="1" id="KW-0175">Coiled coil</keyword>
<proteinExistence type="predicted"/>
<comment type="caution">
    <text evidence="2">The sequence shown here is derived from an EMBL/GenBank/DDBJ whole genome shotgun (WGS) entry which is preliminary data.</text>
</comment>
<reference evidence="2" key="1">
    <citation type="submission" date="2022-07" db="EMBL/GenBank/DDBJ databases">
        <title>Taxonomy of Novel Oxalotrophic and Methylotrophic Bacteria.</title>
        <authorList>
            <person name="Sahin N."/>
            <person name="Tani A."/>
        </authorList>
    </citation>
    <scope>NUCLEOTIDE SEQUENCE</scope>
    <source>
        <strain evidence="2">AM327</strain>
    </source>
</reference>
<organism evidence="2 3">
    <name type="scientific">Neptunitalea chrysea</name>
    <dbReference type="NCBI Taxonomy" id="1647581"/>
    <lineage>
        <taxon>Bacteria</taxon>
        <taxon>Pseudomonadati</taxon>
        <taxon>Bacteroidota</taxon>
        <taxon>Flavobacteriia</taxon>
        <taxon>Flavobacteriales</taxon>
        <taxon>Flavobacteriaceae</taxon>
        <taxon>Neptunitalea</taxon>
    </lineage>
</organism>
<gene>
    <name evidence="2" type="ORF">NBRC110019_01830</name>
</gene>
<keyword evidence="3" id="KW-1185">Reference proteome</keyword>
<accession>A0A9W6B2N6</accession>
<sequence>MSMLAMLFSVHILSAQTKKDSLKLEVESKKAALSEEHQSEIEKLKKFKDVVVFQEKEKLKEEVKKIEERLAKGELTKEEAEDLKTEAARTAAKNIENRTAILDNKIALAERGENFNERRDLRSTVLIGSKGIELDNEMYTDSTTYRRRIKYDKRTYGSVTVAVGINNAVIEGKGIDGSPYQVGGSKFFEIGYMWNTRLFNNSNAVRFRYGLSLQYNGLRTNSGKYFVEYGDQTILEEFPYDLKKAKLRMDNIVAPVFFEFGPSKKVERDRYFRYYNSRMFKIGIGGYAGLNYSTRQKLKYKKDGDKSKDKLKTDYNTNNFIYGVAAYVGIGDASLYVKYDLNPIFHNAETKQNNVSLGIRWDLD</sequence>
<evidence type="ECO:0000313" key="2">
    <source>
        <dbReference type="EMBL" id="GLB51144.1"/>
    </source>
</evidence>
<dbReference type="Proteomes" id="UP001143545">
    <property type="component" value="Unassembled WGS sequence"/>
</dbReference>